<dbReference type="PANTHER" id="PTHR34203:SF15">
    <property type="entry name" value="SLL1173 PROTEIN"/>
    <property type="match status" value="1"/>
</dbReference>
<organism evidence="2 3">
    <name type="scientific">Croceicoccus esteveae</name>
    <dbReference type="NCBI Taxonomy" id="3075597"/>
    <lineage>
        <taxon>Bacteria</taxon>
        <taxon>Pseudomonadati</taxon>
        <taxon>Pseudomonadota</taxon>
        <taxon>Alphaproteobacteria</taxon>
        <taxon>Sphingomonadales</taxon>
        <taxon>Erythrobacteraceae</taxon>
        <taxon>Croceicoccus</taxon>
    </lineage>
</organism>
<dbReference type="RefSeq" id="WP_311340607.1">
    <property type="nucleotide sequence ID" value="NZ_JAVRHS010000004.1"/>
</dbReference>
<evidence type="ECO:0000313" key="3">
    <source>
        <dbReference type="Proteomes" id="UP001259803"/>
    </source>
</evidence>
<dbReference type="InterPro" id="IPR029063">
    <property type="entry name" value="SAM-dependent_MTases_sf"/>
</dbReference>
<name>A0ABU2ZI34_9SPHN</name>
<reference evidence="2 3" key="1">
    <citation type="submission" date="2023-09" db="EMBL/GenBank/DDBJ databases">
        <authorList>
            <person name="Rey-Velasco X."/>
        </authorList>
    </citation>
    <scope>NUCLEOTIDE SEQUENCE [LARGE SCALE GENOMIC DNA]</scope>
    <source>
        <strain evidence="2 3">F390</strain>
    </source>
</reference>
<feature type="domain" description="Methyltransferase FkbM" evidence="1">
    <location>
        <begin position="39"/>
        <end position="202"/>
    </location>
</feature>
<dbReference type="Pfam" id="PF05050">
    <property type="entry name" value="Methyltransf_21"/>
    <property type="match status" value="1"/>
</dbReference>
<dbReference type="PANTHER" id="PTHR34203">
    <property type="entry name" value="METHYLTRANSFERASE, FKBM FAMILY PROTEIN"/>
    <property type="match status" value="1"/>
</dbReference>
<dbReference type="EMBL" id="JAVRHS010000004">
    <property type="protein sequence ID" value="MDT0576031.1"/>
    <property type="molecule type" value="Genomic_DNA"/>
</dbReference>
<comment type="caution">
    <text evidence="2">The sequence shown here is derived from an EMBL/GenBank/DDBJ whole genome shotgun (WGS) entry which is preliminary data.</text>
</comment>
<protein>
    <submittedName>
        <fullName evidence="2">FkbM family methyltransferase</fullName>
    </submittedName>
</protein>
<dbReference type="GO" id="GO:0008168">
    <property type="term" value="F:methyltransferase activity"/>
    <property type="evidence" value="ECO:0007669"/>
    <property type="project" value="UniProtKB-KW"/>
</dbReference>
<accession>A0ABU2ZI34</accession>
<sequence>MRFLNAYNNTGCYDFDNNGEGFALRIFAQHAPLRPVIWDVGAHKGEYALEAHATVPDAQVVSFEIIPQLARQLGEHVDPRWCEIREMGLSDSAGVVEVVWNKRADTTNSIKPLANEFFAHDDLEKVECPISTIDLLVQAGARAPHFLKIDVEGHEPAVLRGARNLLHGPDAPLVIQFEYGMTWIPASGLLHDVQMMLEQAGYGVGRLFPDHVAFKTYDWNDEHFRMGNMIAVKDPDLRRALA</sequence>
<dbReference type="NCBIfam" id="TIGR01444">
    <property type="entry name" value="fkbM_fam"/>
    <property type="match status" value="1"/>
</dbReference>
<dbReference type="Gene3D" id="3.40.50.150">
    <property type="entry name" value="Vaccinia Virus protein VP39"/>
    <property type="match status" value="1"/>
</dbReference>
<keyword evidence="2" id="KW-0489">Methyltransferase</keyword>
<dbReference type="SUPFAM" id="SSF53335">
    <property type="entry name" value="S-adenosyl-L-methionine-dependent methyltransferases"/>
    <property type="match status" value="1"/>
</dbReference>
<proteinExistence type="predicted"/>
<evidence type="ECO:0000259" key="1">
    <source>
        <dbReference type="Pfam" id="PF05050"/>
    </source>
</evidence>
<dbReference type="InterPro" id="IPR052514">
    <property type="entry name" value="SAM-dependent_MTase"/>
</dbReference>
<keyword evidence="2" id="KW-0808">Transferase</keyword>
<dbReference type="InterPro" id="IPR006342">
    <property type="entry name" value="FkbM_mtfrase"/>
</dbReference>
<keyword evidence="3" id="KW-1185">Reference proteome</keyword>
<evidence type="ECO:0000313" key="2">
    <source>
        <dbReference type="EMBL" id="MDT0576031.1"/>
    </source>
</evidence>
<dbReference type="GO" id="GO:0032259">
    <property type="term" value="P:methylation"/>
    <property type="evidence" value="ECO:0007669"/>
    <property type="project" value="UniProtKB-KW"/>
</dbReference>
<dbReference type="Proteomes" id="UP001259803">
    <property type="component" value="Unassembled WGS sequence"/>
</dbReference>
<gene>
    <name evidence="2" type="ORF">RM533_07505</name>
</gene>